<organism evidence="1 2">
    <name type="scientific">Microcystis aeruginosa PCC 9443</name>
    <dbReference type="NCBI Taxonomy" id="1160281"/>
    <lineage>
        <taxon>Bacteria</taxon>
        <taxon>Bacillati</taxon>
        <taxon>Cyanobacteriota</taxon>
        <taxon>Cyanophyceae</taxon>
        <taxon>Oscillatoriophycideae</taxon>
        <taxon>Chroococcales</taxon>
        <taxon>Microcystaceae</taxon>
        <taxon>Microcystis</taxon>
    </lineage>
</organism>
<evidence type="ECO:0000313" key="1">
    <source>
        <dbReference type="EMBL" id="CCI00926.1"/>
    </source>
</evidence>
<evidence type="ECO:0000313" key="2">
    <source>
        <dbReference type="Proteomes" id="UP000003480"/>
    </source>
</evidence>
<gene>
    <name evidence="1" type="ORF">MICAC_140001</name>
</gene>
<proteinExistence type="predicted"/>
<name>I4FZ15_MICAE</name>
<reference evidence="1 2" key="1">
    <citation type="submission" date="2012-04" db="EMBL/GenBank/DDBJ databases">
        <authorList>
            <person name="Genoscope - CEA"/>
        </authorList>
    </citation>
    <scope>NUCLEOTIDE SEQUENCE [LARGE SCALE GENOMIC DNA]</scope>
    <source>
        <strain evidence="1 2">9443</strain>
    </source>
</reference>
<dbReference type="Proteomes" id="UP000003480">
    <property type="component" value="Unassembled WGS sequence"/>
</dbReference>
<sequence>MFAATNSVKKTKLTIRTPRSKFIIKLVRYAYANAPYWTVSAKIGQ</sequence>
<comment type="caution">
    <text evidence="1">The sequence shown here is derived from an EMBL/GenBank/DDBJ whole genome shotgun (WGS) entry which is preliminary data.</text>
</comment>
<protein>
    <submittedName>
        <fullName evidence="1">Uncharacterized protein</fullName>
    </submittedName>
</protein>
<accession>I4FZ15</accession>
<dbReference type="HOGENOM" id="CLU_3202021_0_0_3"/>
<dbReference type="AlphaFoldDB" id="I4FZ15"/>
<dbReference type="EMBL" id="CAIJ01000046">
    <property type="protein sequence ID" value="CCI00926.1"/>
    <property type="molecule type" value="Genomic_DNA"/>
</dbReference>